<proteinExistence type="predicted"/>
<reference evidence="3 4" key="1">
    <citation type="submission" date="2013-09" db="EMBL/GenBank/DDBJ databases">
        <authorList>
            <person name="Zeng Z."/>
            <person name="Chen C."/>
        </authorList>
    </citation>
    <scope>NUCLEOTIDE SEQUENCE [LARGE SCALE GENOMIC DNA]</scope>
    <source>
        <strain evidence="3 4">WB 3.3-2</strain>
    </source>
</reference>
<dbReference type="PANTHER" id="PTHR34980:SF2">
    <property type="entry name" value="INNER MEMBRANE PROTEIN YHAH-RELATED"/>
    <property type="match status" value="1"/>
</dbReference>
<keyword evidence="2" id="KW-0812">Transmembrane</keyword>
<dbReference type="OrthoDB" id="9812349at2"/>
<dbReference type="RefSeq" id="WP_020213868.1">
    <property type="nucleotide sequence ID" value="NZ_JRLX01000039.1"/>
</dbReference>
<evidence type="ECO:0000256" key="2">
    <source>
        <dbReference type="SAM" id="Phobius"/>
    </source>
</evidence>
<feature type="region of interest" description="Disordered" evidence="1">
    <location>
        <begin position="111"/>
        <end position="132"/>
    </location>
</feature>
<sequence length="132" mass="15099">MFDYYLKVVRDNYANFEGRARRAEYWYFYLFNTIIGLILQGVDYLIGTDIGIVGSIYSLAVLIPTLAVLVRRLHDTGKSGWYALLLLFIVIGWIWLLVLVCTEGDHGPNEYGADPKNPHYGEFDDIGKPDVF</sequence>
<feature type="transmembrane region" description="Helical" evidence="2">
    <location>
        <begin position="52"/>
        <end position="70"/>
    </location>
</feature>
<dbReference type="AlphaFoldDB" id="A0A0A2M8Y2"/>
<keyword evidence="2" id="KW-1133">Transmembrane helix</keyword>
<protein>
    <submittedName>
        <fullName evidence="3">Membrane protein</fullName>
    </submittedName>
</protein>
<accession>A0A0A2M8Y2</accession>
<keyword evidence="2" id="KW-0472">Membrane</keyword>
<evidence type="ECO:0000256" key="1">
    <source>
        <dbReference type="SAM" id="MobiDB-lite"/>
    </source>
</evidence>
<name>A0A0A2M8Y2_9FLAO</name>
<feature type="transmembrane region" description="Helical" evidence="2">
    <location>
        <begin position="82"/>
        <end position="100"/>
    </location>
</feature>
<dbReference type="InterPro" id="IPR008523">
    <property type="entry name" value="DUF805"/>
</dbReference>
<feature type="compositionally biased region" description="Basic and acidic residues" evidence="1">
    <location>
        <begin position="116"/>
        <end position="132"/>
    </location>
</feature>
<dbReference type="Pfam" id="PF05656">
    <property type="entry name" value="DUF805"/>
    <property type="match status" value="1"/>
</dbReference>
<organism evidence="3 4">
    <name type="scientific">Flavobacterium rivuli WB 3.3-2 = DSM 21788</name>
    <dbReference type="NCBI Taxonomy" id="1121895"/>
    <lineage>
        <taxon>Bacteria</taxon>
        <taxon>Pseudomonadati</taxon>
        <taxon>Bacteroidota</taxon>
        <taxon>Flavobacteriia</taxon>
        <taxon>Flavobacteriales</taxon>
        <taxon>Flavobacteriaceae</taxon>
        <taxon>Flavobacterium</taxon>
    </lineage>
</organism>
<dbReference type="PANTHER" id="PTHR34980">
    <property type="entry name" value="INNER MEMBRANE PROTEIN-RELATED-RELATED"/>
    <property type="match status" value="1"/>
</dbReference>
<evidence type="ECO:0000313" key="3">
    <source>
        <dbReference type="EMBL" id="KGO84740.1"/>
    </source>
</evidence>
<dbReference type="GO" id="GO:0005886">
    <property type="term" value="C:plasma membrane"/>
    <property type="evidence" value="ECO:0007669"/>
    <property type="project" value="TreeGrafter"/>
</dbReference>
<dbReference type="Proteomes" id="UP000030152">
    <property type="component" value="Unassembled WGS sequence"/>
</dbReference>
<keyword evidence="4" id="KW-1185">Reference proteome</keyword>
<evidence type="ECO:0000313" key="4">
    <source>
        <dbReference type="Proteomes" id="UP000030152"/>
    </source>
</evidence>
<dbReference type="eggNOG" id="COG3152">
    <property type="taxonomic scope" value="Bacteria"/>
</dbReference>
<gene>
    <name evidence="3" type="ORF">Q765_19975</name>
</gene>
<feature type="transmembrane region" description="Helical" evidence="2">
    <location>
        <begin position="26"/>
        <end position="46"/>
    </location>
</feature>
<dbReference type="EMBL" id="JRLX01000039">
    <property type="protein sequence ID" value="KGO84740.1"/>
    <property type="molecule type" value="Genomic_DNA"/>
</dbReference>
<comment type="caution">
    <text evidence="3">The sequence shown here is derived from an EMBL/GenBank/DDBJ whole genome shotgun (WGS) entry which is preliminary data.</text>
</comment>